<dbReference type="GO" id="GO:0004866">
    <property type="term" value="F:endopeptidase inhibitor activity"/>
    <property type="evidence" value="ECO:0007669"/>
    <property type="project" value="InterPro"/>
</dbReference>
<organism evidence="8">
    <name type="scientific">Chrysolophus pictus</name>
    <name type="common">Golden pheasant</name>
    <name type="synonym">Phasianus pictus</name>
    <dbReference type="NCBI Taxonomy" id="9089"/>
    <lineage>
        <taxon>Eukaryota</taxon>
        <taxon>Metazoa</taxon>
        <taxon>Chordata</taxon>
        <taxon>Craniata</taxon>
        <taxon>Vertebrata</taxon>
        <taxon>Euteleostomi</taxon>
        <taxon>Archelosauria</taxon>
        <taxon>Archosauria</taxon>
        <taxon>Dinosauria</taxon>
        <taxon>Saurischia</taxon>
        <taxon>Theropoda</taxon>
        <taxon>Coelurosauria</taxon>
        <taxon>Aves</taxon>
        <taxon>Neognathae</taxon>
        <taxon>Galloanserae</taxon>
        <taxon>Galliformes</taxon>
        <taxon>Phasianidae</taxon>
        <taxon>Phasianinae</taxon>
        <taxon>Chrysolophus</taxon>
    </lineage>
</organism>
<dbReference type="FunFam" id="1.50.10.20:FF:000038">
    <property type="entry name" value="Complement C4"/>
    <property type="match status" value="1"/>
</dbReference>
<dbReference type="CDD" id="cd00017">
    <property type="entry name" value="ANATO"/>
    <property type="match status" value="1"/>
</dbReference>
<dbReference type="EMBL" id="JQ440366">
    <property type="protein sequence ID" value="AFN53623.1"/>
    <property type="molecule type" value="Genomic_DNA"/>
</dbReference>
<dbReference type="SMART" id="SM01359">
    <property type="entry name" value="A2M_N_2"/>
    <property type="match status" value="1"/>
</dbReference>
<dbReference type="Gene3D" id="2.40.50.120">
    <property type="match status" value="1"/>
</dbReference>
<gene>
    <name evidence="8" type="primary">C4</name>
</gene>
<comment type="subcellular location">
    <subcellularLocation>
        <location evidence="1">Secreted</location>
    </subcellularLocation>
</comment>
<dbReference type="SMART" id="SM00104">
    <property type="entry name" value="ANATO"/>
    <property type="match status" value="1"/>
</dbReference>
<dbReference type="Pfam" id="PF07678">
    <property type="entry name" value="TED_complement"/>
    <property type="match status" value="1"/>
</dbReference>
<reference evidence="8" key="1">
    <citation type="journal article" date="2012" name="PLoS ONE">
        <title>Isolation of a 97-kb minimal essential MHC B locus from a new reverse-4D BAC library of the golden pheasant.</title>
        <authorList>
            <person name="Ye Q."/>
            <person name="He K."/>
            <person name="Wu S.Y."/>
            <person name="Wan Q.H."/>
        </authorList>
    </citation>
    <scope>NUCLEOTIDE SEQUENCE</scope>
</reference>
<feature type="domain" description="NTR" evidence="7">
    <location>
        <begin position="1596"/>
        <end position="1740"/>
    </location>
</feature>
<dbReference type="InterPro" id="IPR040839">
    <property type="entry name" value="MG4"/>
</dbReference>
<dbReference type="InterPro" id="IPR008930">
    <property type="entry name" value="Terpenoid_cyclase/PrenylTrfase"/>
</dbReference>
<dbReference type="FunFam" id="2.60.40.690:FF:000002">
    <property type="entry name" value="Complement C4 isoform-A"/>
    <property type="match status" value="1"/>
</dbReference>
<dbReference type="Gene3D" id="2.60.120.1540">
    <property type="match status" value="2"/>
</dbReference>
<evidence type="ECO:0000259" key="6">
    <source>
        <dbReference type="PROSITE" id="PS01178"/>
    </source>
</evidence>
<dbReference type="SUPFAM" id="SSF48239">
    <property type="entry name" value="Terpenoid cyclases/Protein prenyltransferases"/>
    <property type="match status" value="1"/>
</dbReference>
<dbReference type="InterPro" id="IPR019742">
    <property type="entry name" value="MacrogloblnA2_CS"/>
</dbReference>
<dbReference type="SUPFAM" id="SSF49410">
    <property type="entry name" value="Alpha-macroglobulin receptor domain"/>
    <property type="match status" value="1"/>
</dbReference>
<dbReference type="InterPro" id="IPR036595">
    <property type="entry name" value="A-macroglobulin_rcpt-bd_sf"/>
</dbReference>
<dbReference type="Gene3D" id="1.50.10.20">
    <property type="match status" value="1"/>
</dbReference>
<dbReference type="Pfam" id="PF01835">
    <property type="entry name" value="MG2"/>
    <property type="match status" value="1"/>
</dbReference>
<evidence type="ECO:0000256" key="3">
    <source>
        <dbReference type="ARBA" id="ARBA00022966"/>
    </source>
</evidence>
<evidence type="ECO:0000256" key="5">
    <source>
        <dbReference type="SAM" id="MobiDB-lite"/>
    </source>
</evidence>
<keyword evidence="4" id="KW-1015">Disulfide bond</keyword>
<evidence type="ECO:0000256" key="1">
    <source>
        <dbReference type="ARBA" id="ARBA00004613"/>
    </source>
</evidence>
<dbReference type="GO" id="GO:0005615">
    <property type="term" value="C:extracellular space"/>
    <property type="evidence" value="ECO:0007669"/>
    <property type="project" value="InterPro"/>
</dbReference>
<dbReference type="Gene3D" id="1.20.91.20">
    <property type="entry name" value="Anaphylotoxins (complement system)"/>
    <property type="match status" value="1"/>
</dbReference>
<dbReference type="Gene3D" id="2.60.40.1930">
    <property type="match status" value="3"/>
</dbReference>
<feature type="domain" description="Anaphylatoxin-like" evidence="6">
    <location>
        <begin position="649"/>
        <end position="684"/>
    </location>
</feature>
<evidence type="ECO:0000256" key="4">
    <source>
        <dbReference type="ARBA" id="ARBA00023157"/>
    </source>
</evidence>
<dbReference type="SMART" id="SM00643">
    <property type="entry name" value="C345C"/>
    <property type="match status" value="1"/>
</dbReference>
<dbReference type="InterPro" id="IPR009048">
    <property type="entry name" value="A-macroglobulin_rcpt-bd"/>
</dbReference>
<dbReference type="InterPro" id="IPR018081">
    <property type="entry name" value="Anaphylatoxin_comp_syst"/>
</dbReference>
<dbReference type="Pfam" id="PF01821">
    <property type="entry name" value="ANATO"/>
    <property type="match status" value="1"/>
</dbReference>
<dbReference type="Pfam" id="PF22661">
    <property type="entry name" value="CO4A-B_CUB_C"/>
    <property type="match status" value="1"/>
</dbReference>
<keyword evidence="3" id="KW-0882">Thioester bond</keyword>
<dbReference type="InterPro" id="IPR011626">
    <property type="entry name" value="Alpha-macroglobulin_TED"/>
</dbReference>
<dbReference type="Pfam" id="PF01759">
    <property type="entry name" value="NTR"/>
    <property type="match status" value="1"/>
</dbReference>
<evidence type="ECO:0000313" key="8">
    <source>
        <dbReference type="EMBL" id="AFN53623.1"/>
    </source>
</evidence>
<dbReference type="Gene3D" id="2.60.40.1940">
    <property type="match status" value="1"/>
</dbReference>
<dbReference type="Gene3D" id="2.60.40.690">
    <property type="entry name" value="Alpha-macroglobulin, receptor-binding domain"/>
    <property type="match status" value="1"/>
</dbReference>
<feature type="region of interest" description="Disordered" evidence="5">
    <location>
        <begin position="1427"/>
        <end position="1447"/>
    </location>
</feature>
<dbReference type="FunFam" id="2.60.40.1930:FF:000026">
    <property type="entry name" value="MHC-linked complement C4"/>
    <property type="match status" value="1"/>
</dbReference>
<dbReference type="PROSITE" id="PS01177">
    <property type="entry name" value="ANAPHYLATOXIN_1"/>
    <property type="match status" value="1"/>
</dbReference>
<proteinExistence type="predicted"/>
<dbReference type="Pfam" id="PF07703">
    <property type="entry name" value="A2M_BRD"/>
    <property type="match status" value="1"/>
</dbReference>
<dbReference type="CDD" id="cd02896">
    <property type="entry name" value="complement_C3_C4_C5"/>
    <property type="match status" value="1"/>
</dbReference>
<dbReference type="InterPro" id="IPR001134">
    <property type="entry name" value="Netrin_domain"/>
</dbReference>
<dbReference type="InterPro" id="IPR000020">
    <property type="entry name" value="Anaphylatoxin/fibulin"/>
</dbReference>
<dbReference type="InterPro" id="IPR047565">
    <property type="entry name" value="Alpha-macroglob_thiol-ester_cl"/>
</dbReference>
<dbReference type="SMART" id="SM01419">
    <property type="entry name" value="Thiol-ester_cl"/>
    <property type="match status" value="1"/>
</dbReference>
<protein>
    <submittedName>
        <fullName evidence="8">C4</fullName>
    </submittedName>
</protein>
<dbReference type="SUPFAM" id="SSF50242">
    <property type="entry name" value="TIMP-like"/>
    <property type="match status" value="1"/>
</dbReference>
<dbReference type="InterPro" id="IPR008993">
    <property type="entry name" value="TIMP-like_OB-fold"/>
</dbReference>
<dbReference type="PROSITE" id="PS00477">
    <property type="entry name" value="ALPHA_2_MACROGLOBULIN"/>
    <property type="match status" value="1"/>
</dbReference>
<dbReference type="PANTHER" id="PTHR11412:SF86">
    <property type="entry name" value="COMPLEMENT C4-A-RELATED"/>
    <property type="match status" value="1"/>
</dbReference>
<dbReference type="Gene3D" id="2.60.40.10">
    <property type="entry name" value="Immunoglobulins"/>
    <property type="match status" value="2"/>
</dbReference>
<evidence type="ECO:0000256" key="2">
    <source>
        <dbReference type="ARBA" id="ARBA00022525"/>
    </source>
</evidence>
<dbReference type="PANTHER" id="PTHR11412">
    <property type="entry name" value="MACROGLOBULIN / COMPLEMENT"/>
    <property type="match status" value="1"/>
</dbReference>
<dbReference type="InterPro" id="IPR002890">
    <property type="entry name" value="MG2"/>
</dbReference>
<dbReference type="SUPFAM" id="SSF47686">
    <property type="entry name" value="Anaphylotoxins (complement system)"/>
    <property type="match status" value="1"/>
</dbReference>
<dbReference type="InterPro" id="IPR054587">
    <property type="entry name" value="CO4A-B_CUB_C"/>
</dbReference>
<dbReference type="Gene3D" id="6.20.50.160">
    <property type="match status" value="1"/>
</dbReference>
<dbReference type="Pfam" id="PF07677">
    <property type="entry name" value="A2M_recep"/>
    <property type="match status" value="1"/>
</dbReference>
<dbReference type="InterPro" id="IPR050473">
    <property type="entry name" value="A2M/Complement_sys"/>
</dbReference>
<evidence type="ECO:0000259" key="7">
    <source>
        <dbReference type="PROSITE" id="PS50189"/>
    </source>
</evidence>
<dbReference type="Gene3D" id="2.20.130.20">
    <property type="match status" value="1"/>
</dbReference>
<dbReference type="InterPro" id="IPR001599">
    <property type="entry name" value="Macroglobln_a2"/>
</dbReference>
<dbReference type="GO" id="GO:0006956">
    <property type="term" value="P:complement activation"/>
    <property type="evidence" value="ECO:0007669"/>
    <property type="project" value="TreeGrafter"/>
</dbReference>
<dbReference type="InterPro" id="IPR013783">
    <property type="entry name" value="Ig-like_fold"/>
</dbReference>
<dbReference type="Pfam" id="PF00207">
    <property type="entry name" value="A2M"/>
    <property type="match status" value="2"/>
</dbReference>
<dbReference type="Pfam" id="PF17789">
    <property type="entry name" value="MG4"/>
    <property type="match status" value="1"/>
</dbReference>
<dbReference type="InterPro" id="IPR011625">
    <property type="entry name" value="A2M_N_BRD"/>
</dbReference>
<accession>I6YM32</accession>
<dbReference type="SMART" id="SM01360">
    <property type="entry name" value="A2M"/>
    <property type="match status" value="1"/>
</dbReference>
<sequence length="1742" mass="187154">MGLLVAAVGPVTGTVTAWAEGDRGAGPCALPVPFALTPHNNFNQLLHIEVTPVQAERCGALWGRGLLLEAHSPHLSPPSTRSLRVALGGPRGHLIVQTDKPLYAPRQTVRFRVFSMDPDLQPNPEPVLVTITNPLGARVREVQRVPLDTVLSDQLVLPDIALPGTWHIRAQLAASPTTNGSIAFEVRKYVLPGFKVRIRPERGFVVLSDPEPAPLRIHLHVQFPDGAPVWGRAQLRVGLRDAGGRGGRFLRGLEQQCQVTEGHASLDVPLVGVAKAAGVALTDLQGALLRLAVGVVESAGGELVERELLVPLVLSQWALQLQRNARFFVPGAPYTLLGRVLQAGGGTAPGVPVRVKVGVTGAPAPPLIELRADNSGDITVPINVPKGATRMELSVEAGQPGVTPARAQLLVTPVTAVSGQFLVLGGPRGSLRPGEELRLQLHHMGPPPTPQRFHLLAMARGRVVVAHTVTSQVTLTEVALPVTADMAPYLHVVAFFLSGGNVVAATWGGAVQGGCDEQVQVKVPPRGTTLRPQDPLTVTVTTETPVTVAIGAIDTAVLSLEPRHRLSAAKVEAALGSSDLGCSPGGGPDAVGIFGAAGLVLGLRGGSSTVQAAPQCPPAPTRQRRSLELLKLLEEKAGPWRDNASMWRCCRDGAMALPIRATCQQRGQRVTTAGGCRDAFLQCCEVAQNLRRRGQRGGLARVLEAQLAEQLLDDDEDVPTRSFFPESWLWQRVRVAGTARLSVLLPDSITTWEIQAVAIVPGHECPCVPPVSLPLIDVVLAGLCVAEPQRVTVTQDVRVALRLPPSIRPREQLQLQPLIHSRLPRSINIPSFCSIVNPLCPTDSLFLSVATFCSSYILLYPTGTPLDTCPPLSYRVTLMVMQVTVTLSAVEGVCAALDGVPQMLELPPGRAVAAPLTLVALHPGDIPITITARGPWGLGDRITRVLHVEPEGELHLEETTYVLDTDDKRSQSLELPGDVPAEIVPDGDFSMSIRVSGRVPGWALQGALGVGNSLLRSPRGCGEQSLMSMAPTAAALRFLDESEGWGQLPPGHRQRGLRTLQQGFERVQSFRKSDGSYGAWLHRDSSTWLTALVLRVLALSRPYLPVADSGPAESLRWVLKQQRPNGAFLEHRAVVHREMQGGVADPGPEATVSLTAFVVVALHGARTLLPPDSPELPLLDESLSRASAFLRGRVEQLGTYGTAITSYALALVDTTPPGPHPAVERLRSMARSAHGGRATFWPSGGPAATVEATGYALLALLQSRDIAGAGRAARWLRQQSNYGGGFHSTQDTVVALEALAQMWLHWGRGNTAGLNLGLSWPGGARGRAGGTQVTLKPGLEPLEQELQVPLGSPVTVQVDGHGEGTLTVLRQFRLLSPPNSTCQVLHLEVAITGPILYHDEDYEDYEDYEEAEPKEGEEPTEGAVLVEGAGPEEGEGPADGPAPLSPMSLWDARKRRRRSTHSPAHEVAFLVCFRRSPGVALTGMAVVEISLLSGFSPHRTDLDKLRDVVDRWISHYELDGNQLVLYLDEVPPERQCLSFGATQVVAVGHMQPAMAAIYDYYEPGQRCTVFYNAPQRSSTIATLCSPKICECAQGGCPHAQRRTQEVTADDRHDFACYSPRVDYALVVRVLSQSEIGAFVAFETEIKEVLLGGQDTTAAPGERRRLLVRKSCQLRLQPHNIYLVMGGSGGTQDPEGRPQFLLGPHSWVEEVPSPGRCRATRLRSHCAQLQEFRTRLSQLGCQL</sequence>
<dbReference type="InterPro" id="IPR018933">
    <property type="entry name" value="Netrin_module_non-TIMP"/>
</dbReference>
<dbReference type="PROSITE" id="PS50189">
    <property type="entry name" value="NTR"/>
    <property type="match status" value="1"/>
</dbReference>
<dbReference type="SMART" id="SM01361">
    <property type="entry name" value="A2M_recep"/>
    <property type="match status" value="1"/>
</dbReference>
<name>I6YM32_CHRPC</name>
<keyword evidence="2" id="KW-0964">Secreted</keyword>
<dbReference type="PROSITE" id="PS01178">
    <property type="entry name" value="ANAPHYLATOXIN_2"/>
    <property type="match status" value="1"/>
</dbReference>